<dbReference type="Gene3D" id="1.20.1260.60">
    <property type="entry name" value="Vacuolar protein sorting-associated protein Ist1"/>
    <property type="match status" value="1"/>
</dbReference>
<sequence>MNTQVPFALKTSLKMCIQRLRYAQEKQQSLAKKSRREVAQLLGEGKELKAHYRIETLINDDVHEELLDILELYCELLHARIALLNNVVDEADLIDRHVDDGLNEAVRAVVYAVLHAPEIKELQQVRDLLTFKFGPDFYRAIVDAKVGVPEKVLKKCSPNLPGEELVTLYLREIASAYDVPYSKALDPSQEETGELESTLSPGDSSSDDGRPIVAVDNGSLEDKKHPITVKKPRKNSDNIGVDLKVPQDIKKQIRVKTTKENVHETDLGELQERFAALRR</sequence>
<feature type="region of interest" description="Disordered" evidence="2">
    <location>
        <begin position="184"/>
        <end position="243"/>
    </location>
</feature>
<protein>
    <submittedName>
        <fullName evidence="3">LAME_0G02300g1_1</fullName>
    </submittedName>
</protein>
<dbReference type="PANTHER" id="PTHR12161:SF5">
    <property type="entry name" value="IST1 HOMOLOG"/>
    <property type="match status" value="1"/>
</dbReference>
<evidence type="ECO:0000256" key="2">
    <source>
        <dbReference type="SAM" id="MobiDB-lite"/>
    </source>
</evidence>
<evidence type="ECO:0000313" key="4">
    <source>
        <dbReference type="Proteomes" id="UP000191144"/>
    </source>
</evidence>
<dbReference type="FunFam" id="1.20.1260.60:FF:000002">
    <property type="entry name" value="Vacuolar protein sorting-associated protein IST1"/>
    <property type="match status" value="1"/>
</dbReference>
<dbReference type="PANTHER" id="PTHR12161">
    <property type="entry name" value="IST1 FAMILY MEMBER"/>
    <property type="match status" value="1"/>
</dbReference>
<comment type="similarity">
    <text evidence="1">Belongs to the IST1 family.</text>
</comment>
<dbReference type="AlphaFoldDB" id="A0A1G4K5Y0"/>
<dbReference type="Pfam" id="PF03398">
    <property type="entry name" value="Ist1"/>
    <property type="match status" value="1"/>
</dbReference>
<dbReference type="EMBL" id="LT598484">
    <property type="protein sequence ID" value="SCU99217.1"/>
    <property type="molecule type" value="Genomic_DNA"/>
</dbReference>
<evidence type="ECO:0000256" key="1">
    <source>
        <dbReference type="ARBA" id="ARBA00005536"/>
    </source>
</evidence>
<dbReference type="OrthoDB" id="29853at2759"/>
<organism evidence="3 4">
    <name type="scientific">Lachancea meyersii CBS 8951</name>
    <dbReference type="NCBI Taxonomy" id="1266667"/>
    <lineage>
        <taxon>Eukaryota</taxon>
        <taxon>Fungi</taxon>
        <taxon>Dikarya</taxon>
        <taxon>Ascomycota</taxon>
        <taxon>Saccharomycotina</taxon>
        <taxon>Saccharomycetes</taxon>
        <taxon>Saccharomycetales</taxon>
        <taxon>Saccharomycetaceae</taxon>
        <taxon>Lachancea</taxon>
    </lineage>
</organism>
<accession>A0A1G4K5Y0</accession>
<name>A0A1G4K5Y0_9SACH</name>
<dbReference type="InterPro" id="IPR005061">
    <property type="entry name" value="Ist1"/>
</dbReference>
<dbReference type="Proteomes" id="UP000191144">
    <property type="component" value="Chromosome G"/>
</dbReference>
<proteinExistence type="inferred from homology"/>
<evidence type="ECO:0000313" key="3">
    <source>
        <dbReference type="EMBL" id="SCU99217.1"/>
    </source>
</evidence>
<reference evidence="4" key="1">
    <citation type="submission" date="2016-03" db="EMBL/GenBank/DDBJ databases">
        <authorList>
            <person name="Devillers Hugo."/>
        </authorList>
    </citation>
    <scope>NUCLEOTIDE SEQUENCE [LARGE SCALE GENOMIC DNA]</scope>
</reference>
<dbReference type="GO" id="GO:0015031">
    <property type="term" value="P:protein transport"/>
    <property type="evidence" value="ECO:0007669"/>
    <property type="project" value="InterPro"/>
</dbReference>
<keyword evidence="4" id="KW-1185">Reference proteome</keyword>
<gene>
    <name evidence="3" type="ORF">LAME_0G02300G</name>
</gene>
<dbReference type="InterPro" id="IPR042277">
    <property type="entry name" value="IST1-like"/>
</dbReference>